<dbReference type="InterPro" id="IPR048279">
    <property type="entry name" value="MdtK-like"/>
</dbReference>
<evidence type="ECO:0000256" key="2">
    <source>
        <dbReference type="ARBA" id="ARBA00008417"/>
    </source>
</evidence>
<proteinExistence type="inferred from homology"/>
<dbReference type="PIRSF" id="PIRSF006603">
    <property type="entry name" value="DinF"/>
    <property type="match status" value="1"/>
</dbReference>
<evidence type="ECO:0000256" key="3">
    <source>
        <dbReference type="ARBA" id="ARBA00022106"/>
    </source>
</evidence>
<dbReference type="InterPro" id="IPR045070">
    <property type="entry name" value="MATE_MepA-like"/>
</dbReference>
<feature type="transmembrane region" description="Helical" evidence="10">
    <location>
        <begin position="15"/>
        <end position="36"/>
    </location>
</feature>
<feature type="transmembrane region" description="Helical" evidence="10">
    <location>
        <begin position="93"/>
        <end position="116"/>
    </location>
</feature>
<reference evidence="11 12" key="1">
    <citation type="submission" date="2024-11" db="EMBL/GenBank/DDBJ databases">
        <authorList>
            <person name="Heng Y.C."/>
            <person name="Lim A.C.H."/>
            <person name="Lee J.K.Y."/>
            <person name="Kittelmann S."/>
        </authorList>
    </citation>
    <scope>NUCLEOTIDE SEQUENCE [LARGE SCALE GENOMIC DNA]</scope>
    <source>
        <strain evidence="11 12">WILCCON 0202</strain>
    </source>
</reference>
<keyword evidence="9" id="KW-0046">Antibiotic resistance</keyword>
<evidence type="ECO:0000313" key="11">
    <source>
        <dbReference type="EMBL" id="MFL0267039.1"/>
    </source>
</evidence>
<keyword evidence="7 10" id="KW-1133">Transmembrane helix</keyword>
<keyword evidence="12" id="KW-1185">Reference proteome</keyword>
<evidence type="ECO:0000313" key="12">
    <source>
        <dbReference type="Proteomes" id="UP001623661"/>
    </source>
</evidence>
<evidence type="ECO:0000256" key="7">
    <source>
        <dbReference type="ARBA" id="ARBA00022989"/>
    </source>
</evidence>
<dbReference type="Proteomes" id="UP001623661">
    <property type="component" value="Unassembled WGS sequence"/>
</dbReference>
<comment type="similarity">
    <text evidence="2">Belongs to the multi antimicrobial extrusion (MATE) (TC 2.A.66.1) family. MepA subfamily.</text>
</comment>
<dbReference type="InterPro" id="IPR002528">
    <property type="entry name" value="MATE_fam"/>
</dbReference>
<feature type="transmembrane region" description="Helical" evidence="10">
    <location>
        <begin position="237"/>
        <end position="259"/>
    </location>
</feature>
<organism evidence="11 12">
    <name type="scientific">Candidatus Clostridium radicumherbarum</name>
    <dbReference type="NCBI Taxonomy" id="3381662"/>
    <lineage>
        <taxon>Bacteria</taxon>
        <taxon>Bacillati</taxon>
        <taxon>Bacillota</taxon>
        <taxon>Clostridia</taxon>
        <taxon>Eubacteriales</taxon>
        <taxon>Clostridiaceae</taxon>
        <taxon>Clostridium</taxon>
    </lineage>
</organism>
<dbReference type="InterPro" id="IPR051327">
    <property type="entry name" value="MATE_MepA_subfamily"/>
</dbReference>
<dbReference type="CDD" id="cd13143">
    <property type="entry name" value="MATE_MepA_like"/>
    <property type="match status" value="1"/>
</dbReference>
<feature type="transmembrane region" description="Helical" evidence="10">
    <location>
        <begin position="48"/>
        <end position="72"/>
    </location>
</feature>
<keyword evidence="5" id="KW-1003">Cell membrane</keyword>
<dbReference type="Pfam" id="PF01554">
    <property type="entry name" value="MatE"/>
    <property type="match status" value="2"/>
</dbReference>
<evidence type="ECO:0000256" key="10">
    <source>
        <dbReference type="SAM" id="Phobius"/>
    </source>
</evidence>
<name>A0ABW8TMY1_9CLOT</name>
<keyword evidence="4" id="KW-0813">Transport</keyword>
<feature type="transmembrane region" description="Helical" evidence="10">
    <location>
        <begin position="271"/>
        <end position="294"/>
    </location>
</feature>
<evidence type="ECO:0000256" key="8">
    <source>
        <dbReference type="ARBA" id="ARBA00023136"/>
    </source>
</evidence>
<dbReference type="RefSeq" id="WP_406763650.1">
    <property type="nucleotide sequence ID" value="NZ_JBJHZY010000001.1"/>
</dbReference>
<feature type="transmembrane region" description="Helical" evidence="10">
    <location>
        <begin position="358"/>
        <end position="376"/>
    </location>
</feature>
<protein>
    <recommendedName>
        <fullName evidence="3">Multidrug export protein MepA</fullName>
    </recommendedName>
</protein>
<feature type="transmembrane region" description="Helical" evidence="10">
    <location>
        <begin position="196"/>
        <end position="216"/>
    </location>
</feature>
<comment type="subcellular location">
    <subcellularLocation>
        <location evidence="1">Cell membrane</location>
        <topology evidence="1">Multi-pass membrane protein</topology>
    </subcellularLocation>
</comment>
<feature type="transmembrane region" description="Helical" evidence="10">
    <location>
        <begin position="165"/>
        <end position="190"/>
    </location>
</feature>
<sequence length="454" mass="48870">MDRTKQLGEESVGKLLWKFSLPAIVGMLVNGLYNIIDRIFVGKGVSELAITAITIAFPIMNIIMAFGMLIGIGAAATVSIKLGQQNKKEAEHILGNAFTLIIISSLLVSVLGLIFLDPILRFLGASEEVLPLAKDFTTIILIGVVLQNVGFGLNNLIRSEGNPKIAMITMLMGSILNTIFNPLFIFVLHFGIKGSAAATIVSQSVCSIWVLSYFLGKKSSLKLKKENMKLNLHIVDQIFSIGLSPFLMQVAASVINIVLNNDLAVFGGDKAIAAMGIINSVAMLILMPIFGINQGSQPIIGYNHGAKNFERVRKALKLAILAASAICIFGFAVVQLFPKAIINAFSNADAELINIGSKGIRIFLAMLPIIGFQIVSSNYFQAVGKAKISIFLSLSRQVIVLLPLLLILPKFLNLTGVWMAGPSADFIASLVTALFLFRELRHLGSVASKAESVI</sequence>
<keyword evidence="6 10" id="KW-0812">Transmembrane</keyword>
<evidence type="ECO:0000256" key="6">
    <source>
        <dbReference type="ARBA" id="ARBA00022692"/>
    </source>
</evidence>
<dbReference type="PANTHER" id="PTHR43823:SF3">
    <property type="entry name" value="MULTIDRUG EXPORT PROTEIN MEPA"/>
    <property type="match status" value="1"/>
</dbReference>
<evidence type="ECO:0000256" key="4">
    <source>
        <dbReference type="ARBA" id="ARBA00022448"/>
    </source>
</evidence>
<feature type="transmembrane region" description="Helical" evidence="10">
    <location>
        <begin position="136"/>
        <end position="153"/>
    </location>
</feature>
<accession>A0ABW8TMY1</accession>
<evidence type="ECO:0000256" key="5">
    <source>
        <dbReference type="ARBA" id="ARBA00022475"/>
    </source>
</evidence>
<gene>
    <name evidence="11" type="ORF">ACJDUH_02900</name>
</gene>
<feature type="transmembrane region" description="Helical" evidence="10">
    <location>
        <begin position="315"/>
        <end position="338"/>
    </location>
</feature>
<evidence type="ECO:0000256" key="9">
    <source>
        <dbReference type="ARBA" id="ARBA00023251"/>
    </source>
</evidence>
<comment type="caution">
    <text evidence="11">The sequence shown here is derived from an EMBL/GenBank/DDBJ whole genome shotgun (WGS) entry which is preliminary data.</text>
</comment>
<keyword evidence="8 10" id="KW-0472">Membrane</keyword>
<dbReference type="PANTHER" id="PTHR43823">
    <property type="entry name" value="SPORULATION PROTEIN YKVU"/>
    <property type="match status" value="1"/>
</dbReference>
<dbReference type="EMBL" id="JBJHZY010000001">
    <property type="protein sequence ID" value="MFL0267039.1"/>
    <property type="molecule type" value="Genomic_DNA"/>
</dbReference>
<evidence type="ECO:0000256" key="1">
    <source>
        <dbReference type="ARBA" id="ARBA00004651"/>
    </source>
</evidence>
<dbReference type="NCBIfam" id="TIGR00797">
    <property type="entry name" value="matE"/>
    <property type="match status" value="1"/>
</dbReference>